<dbReference type="PANTHER" id="PTHR30466:SF1">
    <property type="entry name" value="FMN REDUCTASE (NADH) RUTF"/>
    <property type="match status" value="1"/>
</dbReference>
<comment type="caution">
    <text evidence="3">The sequence shown here is derived from an EMBL/GenBank/DDBJ whole genome shotgun (WGS) entry which is preliminary data.</text>
</comment>
<evidence type="ECO:0000256" key="1">
    <source>
        <dbReference type="ARBA" id="ARBA00023002"/>
    </source>
</evidence>
<feature type="domain" description="Flavin reductase like" evidence="2">
    <location>
        <begin position="17"/>
        <end position="164"/>
    </location>
</feature>
<dbReference type="Gene3D" id="2.30.110.10">
    <property type="entry name" value="Electron Transport, Fmn-binding Protein, Chain A"/>
    <property type="match status" value="1"/>
</dbReference>
<name>A0A4R6JYY3_9ACTN</name>
<accession>A0A4R6JYY3</accession>
<dbReference type="Proteomes" id="UP000294901">
    <property type="component" value="Unassembled WGS sequence"/>
</dbReference>
<dbReference type="SMART" id="SM00903">
    <property type="entry name" value="Flavin_Reduct"/>
    <property type="match status" value="1"/>
</dbReference>
<dbReference type="SUPFAM" id="SSF50475">
    <property type="entry name" value="FMN-binding split barrel"/>
    <property type="match status" value="1"/>
</dbReference>
<dbReference type="EMBL" id="SNWR01000001">
    <property type="protein sequence ID" value="TDO42074.1"/>
    <property type="molecule type" value="Genomic_DNA"/>
</dbReference>
<keyword evidence="4" id="KW-1185">Reference proteome</keyword>
<dbReference type="InterPro" id="IPR012349">
    <property type="entry name" value="Split_barrel_FMN-bd"/>
</dbReference>
<gene>
    <name evidence="3" type="ORF">C8E87_5837</name>
</gene>
<evidence type="ECO:0000259" key="2">
    <source>
        <dbReference type="SMART" id="SM00903"/>
    </source>
</evidence>
<dbReference type="GO" id="GO:0010181">
    <property type="term" value="F:FMN binding"/>
    <property type="evidence" value="ECO:0007669"/>
    <property type="project" value="InterPro"/>
</dbReference>
<proteinExistence type="predicted"/>
<keyword evidence="1" id="KW-0560">Oxidoreductase</keyword>
<reference evidence="3 4" key="1">
    <citation type="submission" date="2019-03" db="EMBL/GenBank/DDBJ databases">
        <title>Sequencing the genomes of 1000 actinobacteria strains.</title>
        <authorList>
            <person name="Klenk H.-P."/>
        </authorList>
    </citation>
    <scope>NUCLEOTIDE SEQUENCE [LARGE SCALE GENOMIC DNA]</scope>
    <source>
        <strain evidence="3 4">DSM 43805</strain>
    </source>
</reference>
<dbReference type="InterPro" id="IPR002563">
    <property type="entry name" value="Flavin_Rdtase-like_dom"/>
</dbReference>
<dbReference type="InterPro" id="IPR050268">
    <property type="entry name" value="NADH-dep_flavin_reductase"/>
</dbReference>
<organism evidence="3 4">
    <name type="scientific">Paractinoplanes brasiliensis</name>
    <dbReference type="NCBI Taxonomy" id="52695"/>
    <lineage>
        <taxon>Bacteria</taxon>
        <taxon>Bacillati</taxon>
        <taxon>Actinomycetota</taxon>
        <taxon>Actinomycetes</taxon>
        <taxon>Micromonosporales</taxon>
        <taxon>Micromonosporaceae</taxon>
        <taxon>Paractinoplanes</taxon>
    </lineage>
</organism>
<protein>
    <submittedName>
        <fullName evidence="3">Flavin reductase (DIM6/NTAB) family NADH-FMN oxidoreductase RutF</fullName>
    </submittedName>
</protein>
<sequence>MIVVTGLPDRAGLRTTFGTFATGITVVTVGGARPHGMTANSFTTVSLDPALVLVCVGHDAIMHEALAENGRFGVSILASGQEEIARHFADNRRPLGSSQFDFVPWVPGPDSGAPLIDGAVAHYECELWRGYDGGDHTIFVGRLLSVRRCNEEDVLIYLRGRFRQLEQMPRDLVG</sequence>
<dbReference type="GO" id="GO:0006208">
    <property type="term" value="P:pyrimidine nucleobase catabolic process"/>
    <property type="evidence" value="ECO:0007669"/>
    <property type="project" value="TreeGrafter"/>
</dbReference>
<dbReference type="Pfam" id="PF01613">
    <property type="entry name" value="Flavin_Reduct"/>
    <property type="match status" value="1"/>
</dbReference>
<dbReference type="GO" id="GO:0042602">
    <property type="term" value="F:riboflavin reductase (NADPH) activity"/>
    <property type="evidence" value="ECO:0007669"/>
    <property type="project" value="TreeGrafter"/>
</dbReference>
<evidence type="ECO:0000313" key="4">
    <source>
        <dbReference type="Proteomes" id="UP000294901"/>
    </source>
</evidence>
<dbReference type="OrthoDB" id="9792858at2"/>
<dbReference type="PANTHER" id="PTHR30466">
    <property type="entry name" value="FLAVIN REDUCTASE"/>
    <property type="match status" value="1"/>
</dbReference>
<evidence type="ECO:0000313" key="3">
    <source>
        <dbReference type="EMBL" id="TDO42074.1"/>
    </source>
</evidence>
<dbReference type="AlphaFoldDB" id="A0A4R6JYY3"/>